<dbReference type="GO" id="GO:0006646">
    <property type="term" value="P:phosphatidylethanolamine biosynthetic process"/>
    <property type="evidence" value="ECO:0007669"/>
    <property type="project" value="TreeGrafter"/>
</dbReference>
<dbReference type="Gene3D" id="3.30.200.20">
    <property type="entry name" value="Phosphorylase Kinase, domain 1"/>
    <property type="match status" value="1"/>
</dbReference>
<comment type="similarity">
    <text evidence="4">Belongs to the choline/ethanolamine kinase family.</text>
</comment>
<reference evidence="6" key="1">
    <citation type="submission" date="2023-10" db="EMBL/GenBank/DDBJ databases">
        <title>Genome assemblies of two species of porcelain crab, Petrolisthes cinctipes and Petrolisthes manimaculis (Anomura: Porcellanidae).</title>
        <authorList>
            <person name="Angst P."/>
        </authorList>
    </citation>
    <scope>NUCLEOTIDE SEQUENCE</scope>
    <source>
        <strain evidence="6">PB745_01</strain>
        <tissue evidence="6">Gill</tissue>
    </source>
</reference>
<keyword evidence="2" id="KW-1208">Phospholipid metabolism</keyword>
<sequence length="399" mass="46584">MSSVALRTIILCRPGPWQHWLASRSWQHNNNNVTLYTPVLSVPVIKCWERKLKMTLTLELSVDSSNVESLKSGARKIISHVRPEWKQDELQYKVYTDGITNQLIGVWYNDRNSQLLIRVYGQMTEKFIDRGVEKNNFEILHKAGCGPELHAVFENGLCYGYIVGEPVTPDQIIQVPIWECVANEMATFHRIQVENKEHPILFPKIRRFFSLMPNKFSDPEKQKRLEKSGYTKEGLQKEVEVLADKLESLKCPVVFSHNDILLANVIWNNNKRTVNFIDYEYGGPNFQPFDIANHFNEFAGIDEVDYSRYPNKAFQCKWLRTYLAGYTKRAQEDVLEEEVEKWYVWVNKFALSSHLFWGSWAMVQAEYSTIDFDFLGYGIIRLNEHFAKKDEYLGLKVSC</sequence>
<keyword evidence="7" id="KW-1185">Reference proteome</keyword>
<comment type="caution">
    <text evidence="6">The sequence shown here is derived from an EMBL/GenBank/DDBJ whole genome shotgun (WGS) entry which is preliminary data.</text>
</comment>
<proteinExistence type="inferred from homology"/>
<dbReference type="CDD" id="cd05157">
    <property type="entry name" value="ETNK_euk"/>
    <property type="match status" value="1"/>
</dbReference>
<keyword evidence="1" id="KW-0594">Phospholipid biosynthesis</keyword>
<dbReference type="EMBL" id="JAWQEG010007607">
    <property type="protein sequence ID" value="KAK3852050.1"/>
    <property type="molecule type" value="Genomic_DNA"/>
</dbReference>
<dbReference type="EC" id="2.7.1.82" evidence="5"/>
<gene>
    <name evidence="6" type="ORF">Pcinc_041337</name>
</gene>
<comment type="pathway">
    <text evidence="3">Phospholipid metabolism; phosphatidylethanolamine biosynthesis; phosphatidylethanolamine from ethanolamine: step 1/3.</text>
</comment>
<evidence type="ECO:0000313" key="7">
    <source>
        <dbReference type="Proteomes" id="UP001286313"/>
    </source>
</evidence>
<organism evidence="6 7">
    <name type="scientific">Petrolisthes cinctipes</name>
    <name type="common">Flat porcelain crab</name>
    <dbReference type="NCBI Taxonomy" id="88211"/>
    <lineage>
        <taxon>Eukaryota</taxon>
        <taxon>Metazoa</taxon>
        <taxon>Ecdysozoa</taxon>
        <taxon>Arthropoda</taxon>
        <taxon>Crustacea</taxon>
        <taxon>Multicrustacea</taxon>
        <taxon>Malacostraca</taxon>
        <taxon>Eumalacostraca</taxon>
        <taxon>Eucarida</taxon>
        <taxon>Decapoda</taxon>
        <taxon>Pleocyemata</taxon>
        <taxon>Anomura</taxon>
        <taxon>Galatheoidea</taxon>
        <taxon>Porcellanidae</taxon>
        <taxon>Petrolisthes</taxon>
    </lineage>
</organism>
<name>A0AAE1BK14_PETCI</name>
<dbReference type="InterPro" id="IPR011009">
    <property type="entry name" value="Kinase-like_dom_sf"/>
</dbReference>
<dbReference type="SUPFAM" id="SSF56112">
    <property type="entry name" value="Protein kinase-like (PK-like)"/>
    <property type="match status" value="1"/>
</dbReference>
<keyword evidence="1" id="KW-0444">Lipid biosynthesis</keyword>
<evidence type="ECO:0000256" key="2">
    <source>
        <dbReference type="ARBA" id="ARBA00023264"/>
    </source>
</evidence>
<dbReference type="Gene3D" id="3.90.1200.10">
    <property type="match status" value="1"/>
</dbReference>
<dbReference type="AlphaFoldDB" id="A0AAE1BK14"/>
<keyword evidence="1" id="KW-0443">Lipid metabolism</keyword>
<dbReference type="Proteomes" id="UP001286313">
    <property type="component" value="Unassembled WGS sequence"/>
</dbReference>
<dbReference type="PANTHER" id="PTHR22603">
    <property type="entry name" value="CHOLINE/ETHANOALAMINE KINASE"/>
    <property type="match status" value="1"/>
</dbReference>
<dbReference type="GO" id="GO:0004305">
    <property type="term" value="F:ethanolamine kinase activity"/>
    <property type="evidence" value="ECO:0007669"/>
    <property type="project" value="UniProtKB-EC"/>
</dbReference>
<evidence type="ECO:0000313" key="6">
    <source>
        <dbReference type="EMBL" id="KAK3852050.1"/>
    </source>
</evidence>
<dbReference type="GO" id="GO:0005737">
    <property type="term" value="C:cytoplasm"/>
    <property type="evidence" value="ECO:0007669"/>
    <property type="project" value="TreeGrafter"/>
</dbReference>
<protein>
    <recommendedName>
        <fullName evidence="5">ethanolamine kinase</fullName>
        <ecNumber evidence="5">2.7.1.82</ecNumber>
    </recommendedName>
</protein>
<dbReference type="Pfam" id="PF01633">
    <property type="entry name" value="Choline_kinase"/>
    <property type="match status" value="1"/>
</dbReference>
<evidence type="ECO:0000256" key="1">
    <source>
        <dbReference type="ARBA" id="ARBA00023209"/>
    </source>
</evidence>
<accession>A0AAE1BK14</accession>
<evidence type="ECO:0000256" key="4">
    <source>
        <dbReference type="ARBA" id="ARBA00038211"/>
    </source>
</evidence>
<evidence type="ECO:0000256" key="3">
    <source>
        <dbReference type="ARBA" id="ARBA00037883"/>
    </source>
</evidence>
<evidence type="ECO:0000256" key="5">
    <source>
        <dbReference type="ARBA" id="ARBA00038874"/>
    </source>
</evidence>
<dbReference type="PANTHER" id="PTHR22603:SF66">
    <property type="entry name" value="ETHANOLAMINE KINASE"/>
    <property type="match status" value="1"/>
</dbReference>